<dbReference type="InterPro" id="IPR001638">
    <property type="entry name" value="Solute-binding_3/MltF_N"/>
</dbReference>
<dbReference type="SUPFAM" id="SSF53850">
    <property type="entry name" value="Periplasmic binding protein-like II"/>
    <property type="match status" value="1"/>
</dbReference>
<name>A0A563VS37_9CYAN</name>
<dbReference type="RefSeq" id="WP_144864877.1">
    <property type="nucleotide sequence ID" value="NZ_LR213785.1"/>
</dbReference>
<dbReference type="InterPro" id="IPR001320">
    <property type="entry name" value="Iontro_rcpt_C"/>
</dbReference>
<dbReference type="OrthoDB" id="9774451at2"/>
<sequence>MKRRRLLFALTFSTTLAITAIAGCSNQETTATDEGDSAGASKTLVMATSPDYPPYEFFETAGGEGEPIGFDIDIAKYITEQLGYELEVSGMDFNGIIPALQSERADFAMAGMTPTEERKQNVDFSDIYYEAKNTIVTKKGAGFDGFKALKGKSVGVQLGATQQEAAQKASEEIGGFNIEPRNRISELIQEVKAGRIDAAVVEDTVAKGYIQNNPDLEFTTVENAEAAGSAIAFPQGSELTAEFNQVLEEMKANGEMEKLIQKWFEEYYEQQGQQ</sequence>
<feature type="chain" id="PRO_5022074209" evidence="2">
    <location>
        <begin position="23"/>
        <end position="274"/>
    </location>
</feature>
<organism evidence="5 6">
    <name type="scientific">Hyella patelloides LEGE 07179</name>
    <dbReference type="NCBI Taxonomy" id="945734"/>
    <lineage>
        <taxon>Bacteria</taxon>
        <taxon>Bacillati</taxon>
        <taxon>Cyanobacteriota</taxon>
        <taxon>Cyanophyceae</taxon>
        <taxon>Pleurocapsales</taxon>
        <taxon>Hyellaceae</taxon>
        <taxon>Hyella</taxon>
    </lineage>
</organism>
<evidence type="ECO:0000256" key="1">
    <source>
        <dbReference type="ARBA" id="ARBA00022729"/>
    </source>
</evidence>
<dbReference type="PANTHER" id="PTHR35936">
    <property type="entry name" value="MEMBRANE-BOUND LYTIC MUREIN TRANSGLYCOSYLASE F"/>
    <property type="match status" value="1"/>
</dbReference>
<dbReference type="SMART" id="SM00062">
    <property type="entry name" value="PBPb"/>
    <property type="match status" value="1"/>
</dbReference>
<evidence type="ECO:0000313" key="6">
    <source>
        <dbReference type="Proteomes" id="UP000320055"/>
    </source>
</evidence>
<feature type="domain" description="Solute-binding protein family 3/N-terminal" evidence="3">
    <location>
        <begin position="43"/>
        <end position="266"/>
    </location>
</feature>
<keyword evidence="6" id="KW-1185">Reference proteome</keyword>
<dbReference type="PROSITE" id="PS51257">
    <property type="entry name" value="PROKAR_LIPOPROTEIN"/>
    <property type="match status" value="1"/>
</dbReference>
<gene>
    <name evidence="5" type="primary">artP</name>
    <name evidence="5" type="ORF">H1P_250027</name>
</gene>
<dbReference type="AlphaFoldDB" id="A0A563VS37"/>
<feature type="signal peptide" evidence="2">
    <location>
        <begin position="1"/>
        <end position="22"/>
    </location>
</feature>
<evidence type="ECO:0000313" key="5">
    <source>
        <dbReference type="EMBL" id="VEP14235.1"/>
    </source>
</evidence>
<evidence type="ECO:0000259" key="3">
    <source>
        <dbReference type="SMART" id="SM00062"/>
    </source>
</evidence>
<reference evidence="5 6" key="1">
    <citation type="submission" date="2019-01" db="EMBL/GenBank/DDBJ databases">
        <authorList>
            <person name="Brito A."/>
        </authorList>
    </citation>
    <scope>NUCLEOTIDE SEQUENCE [LARGE SCALE GENOMIC DNA]</scope>
    <source>
        <strain evidence="5">1</strain>
    </source>
</reference>
<dbReference type="Proteomes" id="UP000320055">
    <property type="component" value="Unassembled WGS sequence"/>
</dbReference>
<protein>
    <submittedName>
        <fullName evidence="5">Arginine-binding extracellular protein ArtP</fullName>
    </submittedName>
</protein>
<dbReference type="SMART" id="SM00079">
    <property type="entry name" value="PBPe"/>
    <property type="match status" value="1"/>
</dbReference>
<dbReference type="GO" id="GO:0015276">
    <property type="term" value="F:ligand-gated monoatomic ion channel activity"/>
    <property type="evidence" value="ECO:0007669"/>
    <property type="project" value="InterPro"/>
</dbReference>
<dbReference type="Pfam" id="PF00497">
    <property type="entry name" value="SBP_bac_3"/>
    <property type="match status" value="1"/>
</dbReference>
<accession>A0A563VS37</accession>
<dbReference type="GO" id="GO:0016020">
    <property type="term" value="C:membrane"/>
    <property type="evidence" value="ECO:0007669"/>
    <property type="project" value="InterPro"/>
</dbReference>
<keyword evidence="1 2" id="KW-0732">Signal</keyword>
<feature type="domain" description="Ionotropic glutamate receptor C-terminal" evidence="4">
    <location>
        <begin position="43"/>
        <end position="266"/>
    </location>
</feature>
<dbReference type="EMBL" id="CAACVJ010000168">
    <property type="protein sequence ID" value="VEP14235.1"/>
    <property type="molecule type" value="Genomic_DNA"/>
</dbReference>
<dbReference type="Gene3D" id="3.40.190.10">
    <property type="entry name" value="Periplasmic binding protein-like II"/>
    <property type="match status" value="2"/>
</dbReference>
<dbReference type="PANTHER" id="PTHR35936:SF17">
    <property type="entry name" value="ARGININE-BINDING EXTRACELLULAR PROTEIN ARTP"/>
    <property type="match status" value="1"/>
</dbReference>
<evidence type="ECO:0000256" key="2">
    <source>
        <dbReference type="SAM" id="SignalP"/>
    </source>
</evidence>
<evidence type="ECO:0000259" key="4">
    <source>
        <dbReference type="SMART" id="SM00079"/>
    </source>
</evidence>
<proteinExistence type="predicted"/>